<proteinExistence type="predicted"/>
<evidence type="ECO:0000256" key="3">
    <source>
        <dbReference type="PROSITE-ProRule" id="PRU00023"/>
    </source>
</evidence>
<dbReference type="AlphaFoldDB" id="A0A0G4GMZ7"/>
<evidence type="ECO:0000313" key="5">
    <source>
        <dbReference type="EMBL" id="CEM31502.1"/>
    </source>
</evidence>
<keyword evidence="2 3" id="KW-0040">ANK repeat</keyword>
<evidence type="ECO:0000256" key="4">
    <source>
        <dbReference type="SAM" id="MobiDB-lite"/>
    </source>
</evidence>
<dbReference type="EMBL" id="CDMZ01001365">
    <property type="protein sequence ID" value="CEM31502.1"/>
    <property type="molecule type" value="Genomic_DNA"/>
</dbReference>
<feature type="compositionally biased region" description="Acidic residues" evidence="4">
    <location>
        <begin position="275"/>
        <end position="284"/>
    </location>
</feature>
<reference evidence="5" key="1">
    <citation type="submission" date="2014-11" db="EMBL/GenBank/DDBJ databases">
        <authorList>
            <person name="Otto D Thomas"/>
            <person name="Naeem Raeece"/>
        </authorList>
    </citation>
    <scope>NUCLEOTIDE SEQUENCE</scope>
</reference>
<dbReference type="InterPro" id="IPR036770">
    <property type="entry name" value="Ankyrin_rpt-contain_sf"/>
</dbReference>
<dbReference type="Gene3D" id="1.25.40.20">
    <property type="entry name" value="Ankyrin repeat-containing domain"/>
    <property type="match status" value="2"/>
</dbReference>
<evidence type="ECO:0000256" key="2">
    <source>
        <dbReference type="ARBA" id="ARBA00023043"/>
    </source>
</evidence>
<feature type="region of interest" description="Disordered" evidence="4">
    <location>
        <begin position="275"/>
        <end position="296"/>
    </location>
</feature>
<dbReference type="VEuPathDB" id="CryptoDB:Cvel_22597"/>
<keyword evidence="1" id="KW-0677">Repeat</keyword>
<dbReference type="PhylomeDB" id="A0A0G4GMZ7"/>
<dbReference type="InterPro" id="IPR002110">
    <property type="entry name" value="Ankyrin_rpt"/>
</dbReference>
<dbReference type="PANTHER" id="PTHR24198:SF165">
    <property type="entry name" value="ANKYRIN REPEAT-CONTAINING PROTEIN-RELATED"/>
    <property type="match status" value="1"/>
</dbReference>
<gene>
    <name evidence="5" type="ORF">Cvel_22597</name>
</gene>
<feature type="region of interest" description="Disordered" evidence="4">
    <location>
        <begin position="559"/>
        <end position="579"/>
    </location>
</feature>
<feature type="repeat" description="ANK" evidence="3">
    <location>
        <begin position="756"/>
        <end position="788"/>
    </location>
</feature>
<accession>A0A0G4GMZ7</accession>
<sequence length="837" mass="91396">MSEPMSLSLLEEVSHVLCGSGFLSIRLFWKYSCLSKELLQLREDTSAYGCGLGAVLTPQSLCHFSERKTLRSLLSDCIDKDNAVALSQLLAVERIDGLFPGLLSRALNRGAVSCIRLLSSRDATGGMGSSRVSFSLGPSSSELSEDFGKDLSVDTLNVMLETGVIHPNSWIIAEMVYDPEYADSDMDLASRRFRYWKPLLNVLIDAGNFACAEILLDLGARVDVNEWGVDSEEKPECTFQQNWKKGYHFPGRMPLHSLVMTLAYVGLRSLSEVSELESNDEGEGGEGGGQAQQVPEAPAEGLQLLRRLVQMTAERQCLHWGAEVDEEVFGGEGCSLDRFGSPTFESSALGIACGCVHPQTVGTLLSTSAFVEPQGASEKKQVQQDMCRSIQTMIRSLEGQRRPGAAVVCLEILRLFAEAGADFETLDQDGHSALTKACLCNAAAVVDFLRKKGVSVARNARTLKTPLIDCLNGHSSDFALAMSFLAEDADPNEAGAVVRVWGDTTRSYLYTPMQLLLERLRDREPPRDILEVLTVMINKGARCAHSTVVAAQAASRAATAPAAPSSDDDNAGSNGGAENEVREGIGLTEAASLFSYPRPVSRFRSFISPLVLLCKHLHPSWGTEPHRLLLEKAGANPNLQGWDDLEHGRSSLPLKEALLSLNTSDPSDILGAWRRVEVLVEAGAEMPQFPLNAHWHDDEPRPRWLCCVFSIRNTRGPLLEEIIRRCPAEYLSRANYGDSKREGGGGYGKAHDPTRGGLTPLGAALQYDYVEGVRLLVECGVDVTVPTCFFTDPGERRELPLTWAKTYQRTVPAIPFLQAAGPRAPLQEQQQQQQSAQ</sequence>
<dbReference type="SMART" id="SM00248">
    <property type="entry name" value="ANK"/>
    <property type="match status" value="4"/>
</dbReference>
<organism evidence="5">
    <name type="scientific">Chromera velia CCMP2878</name>
    <dbReference type="NCBI Taxonomy" id="1169474"/>
    <lineage>
        <taxon>Eukaryota</taxon>
        <taxon>Sar</taxon>
        <taxon>Alveolata</taxon>
        <taxon>Colpodellida</taxon>
        <taxon>Chromeraceae</taxon>
        <taxon>Chromera</taxon>
    </lineage>
</organism>
<name>A0A0G4GMZ7_9ALVE</name>
<dbReference type="PANTHER" id="PTHR24198">
    <property type="entry name" value="ANKYRIN REPEAT AND PROTEIN KINASE DOMAIN-CONTAINING PROTEIN"/>
    <property type="match status" value="1"/>
</dbReference>
<dbReference type="SUPFAM" id="SSF48403">
    <property type="entry name" value="Ankyrin repeat"/>
    <property type="match status" value="1"/>
</dbReference>
<evidence type="ECO:0000256" key="1">
    <source>
        <dbReference type="ARBA" id="ARBA00022737"/>
    </source>
</evidence>
<protein>
    <submittedName>
        <fullName evidence="5">Uncharacterized protein</fullName>
    </submittedName>
</protein>
<dbReference type="PROSITE" id="PS50088">
    <property type="entry name" value="ANK_REPEAT"/>
    <property type="match status" value="1"/>
</dbReference>